<evidence type="ECO:0000313" key="3">
    <source>
        <dbReference type="EMBL" id="GLG04975.1"/>
    </source>
</evidence>
<evidence type="ECO:0000256" key="1">
    <source>
        <dbReference type="SAM" id="Phobius"/>
    </source>
</evidence>
<dbReference type="Gene3D" id="1.10.1740.10">
    <property type="match status" value="1"/>
</dbReference>
<keyword evidence="1" id="KW-1133">Transmembrane helix</keyword>
<feature type="domain" description="YARHG" evidence="2">
    <location>
        <begin position="421"/>
        <end position="507"/>
    </location>
</feature>
<keyword evidence="4" id="KW-1185">Reference proteome</keyword>
<organism evidence="3 4">
    <name type="scientific">Sellimonas catena</name>
    <dbReference type="NCBI Taxonomy" id="2994035"/>
    <lineage>
        <taxon>Bacteria</taxon>
        <taxon>Bacillati</taxon>
        <taxon>Bacillota</taxon>
        <taxon>Clostridia</taxon>
        <taxon>Lachnospirales</taxon>
        <taxon>Lachnospiraceae</taxon>
        <taxon>Sellimonas</taxon>
    </lineage>
</organism>
<dbReference type="Gene3D" id="1.20.58.1690">
    <property type="match status" value="1"/>
</dbReference>
<dbReference type="InterPro" id="IPR025582">
    <property type="entry name" value="YARHG_dom"/>
</dbReference>
<dbReference type="Pfam" id="PF13308">
    <property type="entry name" value="YARHG"/>
    <property type="match status" value="1"/>
</dbReference>
<dbReference type="EMBL" id="BSBO01000022">
    <property type="protein sequence ID" value="GLG04975.1"/>
    <property type="molecule type" value="Genomic_DNA"/>
</dbReference>
<dbReference type="GO" id="GO:0003700">
    <property type="term" value="F:DNA-binding transcription factor activity"/>
    <property type="evidence" value="ECO:0007669"/>
    <property type="project" value="InterPro"/>
</dbReference>
<dbReference type="RefSeq" id="WP_087167125.1">
    <property type="nucleotide sequence ID" value="NZ_BSBO01000022.1"/>
</dbReference>
<comment type="caution">
    <text evidence="3">The sequence shown here is derived from an EMBL/GenBank/DDBJ whole genome shotgun (WGS) entry which is preliminary data.</text>
</comment>
<dbReference type="InterPro" id="IPR013325">
    <property type="entry name" value="RNA_pol_sigma_r2"/>
</dbReference>
<dbReference type="Proteomes" id="UP001145145">
    <property type="component" value="Unassembled WGS sequence"/>
</dbReference>
<evidence type="ECO:0000313" key="4">
    <source>
        <dbReference type="Proteomes" id="UP001145145"/>
    </source>
</evidence>
<dbReference type="SMART" id="SM01324">
    <property type="entry name" value="YARHG"/>
    <property type="match status" value="1"/>
</dbReference>
<keyword evidence="1" id="KW-0472">Membrane</keyword>
<dbReference type="InterPro" id="IPR038434">
    <property type="entry name" value="YARHG_sf"/>
</dbReference>
<sequence length="511" mass="58965">MKESLKLAVEKAKRGESEGFGTIYRETCADVYFRARLMMGNRGEARELVRQIYLVVFRTISTLQDPAKMEKWLYTVLYKLGERECQKKKGMILEKEKTAPSWEGQRAPETTAERQQIVRILKSSYKKIGTAGRLVCLAYYYEGWSMEELSRLWKCPAEKLEGILEYARIELGLMCTQAGYLHVDISSDMMVLMFELLREDAEEEIRQARLGKLYEELEGELDIEDQDEPDEEKSFFRKWFAMIILAAAVIIGLAAVGGNYLGQLVTRNETEKNEETDQNEEEEKNTWSLADYKGNWCDEANAGSEVMSTDGICEVEIKSAADQRVVFDIRKTYGSDEDYVFRGANDVTGVVSDKTASFTFSDEYNNRMEGTIEFQDEALKVVVKRASGGQSEGLTAAMDCTMKRDQYADSRTRPQEEEEDEDYIFPESDSRLLTEEDFEGKTKAELRLGRNEIFARHGRIFETEDLDEWFSSKDWYEPLYTADEFSRNVRLNSYERQNANLILAEERRAVD</sequence>
<evidence type="ECO:0000259" key="2">
    <source>
        <dbReference type="SMART" id="SM01324"/>
    </source>
</evidence>
<dbReference type="SUPFAM" id="SSF88946">
    <property type="entry name" value="Sigma2 domain of RNA polymerase sigma factors"/>
    <property type="match status" value="1"/>
</dbReference>
<reference evidence="3 4" key="1">
    <citation type="journal article" date="2023" name="Int. J. Syst. Evol. Microbiol.">
        <title>Sellimonas catena sp. nov., isolated from human faeces.</title>
        <authorList>
            <person name="Hisatomi A."/>
            <person name="Ohkuma M."/>
            <person name="Sakamoto M."/>
        </authorList>
    </citation>
    <scope>NUCLEOTIDE SEQUENCE [LARGE SCALE GENOMIC DNA]</scope>
    <source>
        <strain evidence="3 4">12EGH17</strain>
    </source>
</reference>
<keyword evidence="1" id="KW-0812">Transmembrane</keyword>
<protein>
    <recommendedName>
        <fullName evidence="2">YARHG domain-containing protein</fullName>
    </recommendedName>
</protein>
<gene>
    <name evidence="3" type="ORF">Selli1_21490</name>
</gene>
<proteinExistence type="predicted"/>
<dbReference type="AlphaFoldDB" id="A0A9W6FEN6"/>
<name>A0A9W6FEN6_9FIRM</name>
<feature type="transmembrane region" description="Helical" evidence="1">
    <location>
        <begin position="239"/>
        <end position="261"/>
    </location>
</feature>
<dbReference type="GO" id="GO:0006352">
    <property type="term" value="P:DNA-templated transcription initiation"/>
    <property type="evidence" value="ECO:0007669"/>
    <property type="project" value="InterPro"/>
</dbReference>
<accession>A0A9W6FEN6</accession>